<reference evidence="1 2" key="2">
    <citation type="submission" date="2013-11" db="EMBL/GenBank/DDBJ databases">
        <title>The Genome Sequence of Phytophthora parasitica INRA-310.</title>
        <authorList>
            <consortium name="The Broad Institute Genomics Platform"/>
            <person name="Russ C."/>
            <person name="Tyler B."/>
            <person name="Panabieres F."/>
            <person name="Shan W."/>
            <person name="Tripathy S."/>
            <person name="Grunwald N."/>
            <person name="Machado M."/>
            <person name="Johnson C.S."/>
            <person name="Arredondo F."/>
            <person name="Hong C."/>
            <person name="Coffey M."/>
            <person name="Young S.K."/>
            <person name="Zeng Q."/>
            <person name="Gargeya S."/>
            <person name="Fitzgerald M."/>
            <person name="Abouelleil A."/>
            <person name="Alvarado L."/>
            <person name="Chapman S.B."/>
            <person name="Gainer-Dewar J."/>
            <person name="Goldberg J."/>
            <person name="Griggs A."/>
            <person name="Gujja S."/>
            <person name="Hansen M."/>
            <person name="Howarth C."/>
            <person name="Imamovic A."/>
            <person name="Ireland A."/>
            <person name="Larimer J."/>
            <person name="McCowan C."/>
            <person name="Murphy C."/>
            <person name="Pearson M."/>
            <person name="Poon T.W."/>
            <person name="Priest M."/>
            <person name="Roberts A."/>
            <person name="Saif S."/>
            <person name="Shea T."/>
            <person name="Sykes S."/>
            <person name="Wortman J."/>
            <person name="Nusbaum C."/>
            <person name="Birren B."/>
        </authorList>
    </citation>
    <scope>NUCLEOTIDE SEQUENCE [LARGE SCALE GENOMIC DNA]</scope>
    <source>
        <strain evidence="1 2">INRA-310</strain>
    </source>
</reference>
<dbReference type="EMBL" id="KI669595">
    <property type="protein sequence ID" value="ETN06499.1"/>
    <property type="molecule type" value="Genomic_DNA"/>
</dbReference>
<dbReference type="VEuPathDB" id="FungiDB:PPTG_23307"/>
<protein>
    <submittedName>
        <fullName evidence="1">Uncharacterized protein</fullName>
    </submittedName>
</protein>
<dbReference type="RefSeq" id="XP_008907991.1">
    <property type="nucleotide sequence ID" value="XM_008909743.1"/>
</dbReference>
<organism evidence="1 2">
    <name type="scientific">Phytophthora nicotianae (strain INRA-310)</name>
    <name type="common">Phytophthora parasitica</name>
    <dbReference type="NCBI Taxonomy" id="761204"/>
    <lineage>
        <taxon>Eukaryota</taxon>
        <taxon>Sar</taxon>
        <taxon>Stramenopiles</taxon>
        <taxon>Oomycota</taxon>
        <taxon>Peronosporomycetes</taxon>
        <taxon>Peronosporales</taxon>
        <taxon>Peronosporaceae</taxon>
        <taxon>Phytophthora</taxon>
    </lineage>
</organism>
<sequence>MGLSGSRRQSIDTQCVWRPPAQSTDYSRLSMCQS</sequence>
<name>W2Q1S1_PHYN3</name>
<evidence type="ECO:0000313" key="1">
    <source>
        <dbReference type="EMBL" id="ETN06499.1"/>
    </source>
</evidence>
<dbReference type="AlphaFoldDB" id="W2Q1S1"/>
<dbReference type="Proteomes" id="UP000018817">
    <property type="component" value="Unassembled WGS sequence"/>
</dbReference>
<reference evidence="2" key="1">
    <citation type="submission" date="2011-12" db="EMBL/GenBank/DDBJ databases">
        <authorList>
            <consortium name="The Broad Institute Genome Sequencing Platform"/>
            <person name="Russ C."/>
            <person name="Tyler B."/>
            <person name="Panabieres F."/>
            <person name="Shan W."/>
            <person name="Tripathy S."/>
            <person name="Grunwald N."/>
            <person name="Machado M."/>
            <person name="Young S.K."/>
            <person name="Zeng Q."/>
            <person name="Gargeya S."/>
            <person name="Fitzgerald M."/>
            <person name="Haas B."/>
            <person name="Abouelleil A."/>
            <person name="Alvarado L."/>
            <person name="Arachchi H.M."/>
            <person name="Berlin A."/>
            <person name="Chapman S.B."/>
            <person name="Gearin G."/>
            <person name="Goldberg J."/>
            <person name="Griggs A."/>
            <person name="Gujja S."/>
            <person name="Hansen M."/>
            <person name="Heiman D."/>
            <person name="Howarth C."/>
            <person name="Larimer J."/>
            <person name="Lui A."/>
            <person name="MacDonald P.J.P."/>
            <person name="McCowen C."/>
            <person name="Montmayeur A."/>
            <person name="Murphy C."/>
            <person name="Neiman D."/>
            <person name="Pearson M."/>
            <person name="Priest M."/>
            <person name="Roberts A."/>
            <person name="Saif S."/>
            <person name="Shea T."/>
            <person name="Sisk P."/>
            <person name="Stolte C."/>
            <person name="Sykes S."/>
            <person name="Wortman J."/>
            <person name="Nusbaum C."/>
            <person name="Birren B."/>
        </authorList>
    </citation>
    <scope>NUCLEOTIDE SEQUENCE [LARGE SCALE GENOMIC DNA]</scope>
    <source>
        <strain evidence="2">INRA-310</strain>
    </source>
</reference>
<evidence type="ECO:0000313" key="2">
    <source>
        <dbReference type="Proteomes" id="UP000018817"/>
    </source>
</evidence>
<dbReference type="GeneID" id="20191906"/>
<accession>W2Q1S1</accession>
<gene>
    <name evidence="1" type="ORF">PPTG_23307</name>
</gene>
<proteinExistence type="predicted"/>